<dbReference type="OrthoDB" id="9808623at2"/>
<dbReference type="PANTHER" id="PTHR38588:SF1">
    <property type="entry name" value="BLL0334 PROTEIN"/>
    <property type="match status" value="1"/>
</dbReference>
<evidence type="ECO:0000313" key="3">
    <source>
        <dbReference type="EMBL" id="RAW15465.1"/>
    </source>
</evidence>
<keyword evidence="2" id="KW-0472">Membrane</keyword>
<feature type="compositionally biased region" description="Low complexity" evidence="1">
    <location>
        <begin position="156"/>
        <end position="167"/>
    </location>
</feature>
<dbReference type="AlphaFoldDB" id="A0A329QT29"/>
<dbReference type="Pfam" id="PF06240">
    <property type="entry name" value="COXG"/>
    <property type="match status" value="1"/>
</dbReference>
<protein>
    <recommendedName>
        <fullName evidence="5">Carbon monoxide dehydrogenase</fullName>
    </recommendedName>
</protein>
<dbReference type="SUPFAM" id="SSF55961">
    <property type="entry name" value="Bet v1-like"/>
    <property type="match status" value="1"/>
</dbReference>
<dbReference type="CDD" id="cd07823">
    <property type="entry name" value="SRPBCC_5"/>
    <property type="match status" value="1"/>
</dbReference>
<keyword evidence="4" id="KW-1185">Reference proteome</keyword>
<feature type="region of interest" description="Disordered" evidence="1">
    <location>
        <begin position="153"/>
        <end position="213"/>
    </location>
</feature>
<dbReference type="InterPro" id="IPR010419">
    <property type="entry name" value="CO_DH_gsu"/>
</dbReference>
<evidence type="ECO:0000313" key="4">
    <source>
        <dbReference type="Proteomes" id="UP000250462"/>
    </source>
</evidence>
<name>A0A329QT29_9ACTN</name>
<dbReference type="Gene3D" id="3.30.530.20">
    <property type="match status" value="1"/>
</dbReference>
<dbReference type="RefSeq" id="WP_112258068.1">
    <property type="nucleotide sequence ID" value="NZ_QMIG01000006.1"/>
</dbReference>
<keyword evidence="2" id="KW-0812">Transmembrane</keyword>
<dbReference type="PANTHER" id="PTHR38588">
    <property type="entry name" value="BLL0334 PROTEIN"/>
    <property type="match status" value="1"/>
</dbReference>
<gene>
    <name evidence="3" type="ORF">DPM12_09490</name>
</gene>
<evidence type="ECO:0000256" key="2">
    <source>
        <dbReference type="SAM" id="Phobius"/>
    </source>
</evidence>
<reference evidence="3 4" key="1">
    <citation type="submission" date="2018-06" db="EMBL/GenBank/DDBJ databases">
        <title>Phytoactinopolyspora halophila sp. nov., a novel halophilic actinomycete isolated from a saline soil in China.</title>
        <authorList>
            <person name="Tang S.-K."/>
        </authorList>
    </citation>
    <scope>NUCLEOTIDE SEQUENCE [LARGE SCALE GENOMIC DNA]</scope>
    <source>
        <strain evidence="3 4">YIM 96934</strain>
    </source>
</reference>
<dbReference type="EMBL" id="QMIG01000006">
    <property type="protein sequence ID" value="RAW15465.1"/>
    <property type="molecule type" value="Genomic_DNA"/>
</dbReference>
<keyword evidence="2" id="KW-1133">Transmembrane helix</keyword>
<proteinExistence type="predicted"/>
<accession>A0A329QT29</accession>
<evidence type="ECO:0000256" key="1">
    <source>
        <dbReference type="SAM" id="MobiDB-lite"/>
    </source>
</evidence>
<comment type="caution">
    <text evidence="3">The sequence shown here is derived from an EMBL/GenBank/DDBJ whole genome shotgun (WGS) entry which is preliminary data.</text>
</comment>
<feature type="transmembrane region" description="Helical" evidence="2">
    <location>
        <begin position="225"/>
        <end position="245"/>
    </location>
</feature>
<dbReference type="InterPro" id="IPR023393">
    <property type="entry name" value="START-like_dom_sf"/>
</dbReference>
<sequence length="275" mass="27864">MQLQHEFTLPIPPEQAWETLLDVERIAPCMPGAALDHVDGDEFSGRVTLKVGPLRLTYRGDARIEDKDESARRLTIAAEGREARGSGTANATVSAALSAVPDGTRVDLATDLALTGKPAQFGRGLVSEVAGTIIGQFAERLSHEMVNGSAPQQVLASAAESPAAAAPDGTRLAGTPADNGASNAAGHGTDSGQAGGRAGASGDRTGDPSGGDSSLDVLSLVRSTIGTRGLVALGGVAAVAVGILLGRRSRSRATPAGPYPQGSWPAVFVIDAGEK</sequence>
<organism evidence="3 4">
    <name type="scientific">Phytoactinopolyspora halophila</name>
    <dbReference type="NCBI Taxonomy" id="1981511"/>
    <lineage>
        <taxon>Bacteria</taxon>
        <taxon>Bacillati</taxon>
        <taxon>Actinomycetota</taxon>
        <taxon>Actinomycetes</taxon>
        <taxon>Jiangellales</taxon>
        <taxon>Jiangellaceae</taxon>
        <taxon>Phytoactinopolyspora</taxon>
    </lineage>
</organism>
<evidence type="ECO:0008006" key="5">
    <source>
        <dbReference type="Google" id="ProtNLM"/>
    </source>
</evidence>
<dbReference type="Proteomes" id="UP000250462">
    <property type="component" value="Unassembled WGS sequence"/>
</dbReference>